<keyword evidence="2 6" id="KW-0812">Transmembrane</keyword>
<keyword evidence="3 6" id="KW-1133">Transmembrane helix</keyword>
<evidence type="ECO:0000256" key="2">
    <source>
        <dbReference type="ARBA" id="ARBA00022692"/>
    </source>
</evidence>
<gene>
    <name evidence="8" type="primary">LOC113080557</name>
</gene>
<reference evidence="8" key="1">
    <citation type="submission" date="2025-08" db="UniProtKB">
        <authorList>
            <consortium name="RefSeq"/>
        </authorList>
    </citation>
    <scope>IDENTIFICATION</scope>
    <source>
        <strain evidence="8">Wakin</strain>
        <tissue evidence="8">Muscle</tissue>
    </source>
</reference>
<evidence type="ECO:0000313" key="7">
    <source>
        <dbReference type="Proteomes" id="UP000515129"/>
    </source>
</evidence>
<sequence length="110" mass="12957">MSEKRFYYICPFRFAIRYEKKLRMRKSKSPDIENRAAFPRTLNWRFNRSVMLSGKRIADVGYKLVSGSMMLLTVYGGYLCVLRAQRFMQRQKQLELAAQNESAASETIKD</sequence>
<dbReference type="PANTHER" id="PTHR36684:SF1">
    <property type="entry name" value="CYTOCHROME C OXIDASE ASSEMBLY PROTEIN COX14"/>
    <property type="match status" value="1"/>
</dbReference>
<dbReference type="OrthoDB" id="9928108at2759"/>
<dbReference type="GeneID" id="113080557"/>
<dbReference type="RefSeq" id="XP_026108505.1">
    <property type="nucleotide sequence ID" value="XM_026252720.1"/>
</dbReference>
<protein>
    <submittedName>
        <fullName evidence="8">Cytochrome c oxidase assembly protein COX14 homolog</fullName>
    </submittedName>
</protein>
<feature type="transmembrane region" description="Helical" evidence="6">
    <location>
        <begin position="60"/>
        <end position="82"/>
    </location>
</feature>
<evidence type="ECO:0000256" key="5">
    <source>
        <dbReference type="ARBA" id="ARBA00023136"/>
    </source>
</evidence>
<dbReference type="InterPro" id="IPR029208">
    <property type="entry name" value="COX14"/>
</dbReference>
<comment type="subcellular location">
    <subcellularLocation>
        <location evidence="1">Mitochondrion membrane</location>
        <topology evidence="1">Single-pass membrane protein</topology>
    </subcellularLocation>
</comment>
<dbReference type="GO" id="GO:0031966">
    <property type="term" value="C:mitochondrial membrane"/>
    <property type="evidence" value="ECO:0007669"/>
    <property type="project" value="UniProtKB-SubCell"/>
</dbReference>
<name>A0A6P6NHB0_CARAU</name>
<accession>A0A6P6NHB0</accession>
<dbReference type="KEGG" id="caua:113080557"/>
<evidence type="ECO:0000256" key="1">
    <source>
        <dbReference type="ARBA" id="ARBA00004304"/>
    </source>
</evidence>
<evidence type="ECO:0000256" key="4">
    <source>
        <dbReference type="ARBA" id="ARBA00023128"/>
    </source>
</evidence>
<organism evidence="7 8">
    <name type="scientific">Carassius auratus</name>
    <name type="common">Goldfish</name>
    <dbReference type="NCBI Taxonomy" id="7957"/>
    <lineage>
        <taxon>Eukaryota</taxon>
        <taxon>Metazoa</taxon>
        <taxon>Chordata</taxon>
        <taxon>Craniata</taxon>
        <taxon>Vertebrata</taxon>
        <taxon>Euteleostomi</taxon>
        <taxon>Actinopterygii</taxon>
        <taxon>Neopterygii</taxon>
        <taxon>Teleostei</taxon>
        <taxon>Ostariophysi</taxon>
        <taxon>Cypriniformes</taxon>
        <taxon>Cyprinidae</taxon>
        <taxon>Cyprininae</taxon>
        <taxon>Carassius</taxon>
    </lineage>
</organism>
<dbReference type="Proteomes" id="UP000515129">
    <property type="component" value="Unplaced"/>
</dbReference>
<evidence type="ECO:0000256" key="3">
    <source>
        <dbReference type="ARBA" id="ARBA00022989"/>
    </source>
</evidence>
<evidence type="ECO:0000313" key="8">
    <source>
        <dbReference type="RefSeq" id="XP_026108505.1"/>
    </source>
</evidence>
<keyword evidence="4" id="KW-0496">Mitochondrion</keyword>
<dbReference type="PANTHER" id="PTHR36684">
    <property type="entry name" value="CYTOCHROME C OXIDASE ASSEMBLY PROTEIN COX14"/>
    <property type="match status" value="1"/>
</dbReference>
<keyword evidence="5 6" id="KW-0472">Membrane</keyword>
<dbReference type="AlphaFoldDB" id="A0A6P6NHB0"/>
<evidence type="ECO:0000256" key="6">
    <source>
        <dbReference type="SAM" id="Phobius"/>
    </source>
</evidence>
<keyword evidence="7" id="KW-1185">Reference proteome</keyword>
<proteinExistence type="predicted"/>
<dbReference type="Pfam" id="PF14880">
    <property type="entry name" value="COX14"/>
    <property type="match status" value="1"/>
</dbReference>